<accession>A0A5B8UI98</accession>
<dbReference type="PANTHER" id="PTHR10098:SF108">
    <property type="entry name" value="TETRATRICOPEPTIDE REPEAT PROTEIN 28"/>
    <property type="match status" value="1"/>
</dbReference>
<reference evidence="6 7" key="1">
    <citation type="journal article" date="2015" name="Int. J. Syst. Evol. Microbiol.">
        <title>Flavisolibacter ginsenosidimutans sp. nov., with ginsenoside-converting activity isolated from soil used for cultivating ginseng.</title>
        <authorList>
            <person name="Zhao Y."/>
            <person name="Liu Q."/>
            <person name="Kang M.S."/>
            <person name="Jin F."/>
            <person name="Yu H."/>
            <person name="Im W.T."/>
        </authorList>
    </citation>
    <scope>NUCLEOTIDE SEQUENCE [LARGE SCALE GENOMIC DNA]</scope>
    <source>
        <strain evidence="6 7">Gsoil 636</strain>
    </source>
</reference>
<feature type="repeat" description="TPR" evidence="1">
    <location>
        <begin position="176"/>
        <end position="209"/>
    </location>
</feature>
<dbReference type="SUPFAM" id="SSF48452">
    <property type="entry name" value="TPR-like"/>
    <property type="match status" value="2"/>
</dbReference>
<evidence type="ECO:0000256" key="1">
    <source>
        <dbReference type="PROSITE-ProRule" id="PRU00339"/>
    </source>
</evidence>
<proteinExistence type="predicted"/>
<dbReference type="InterPro" id="IPR019734">
    <property type="entry name" value="TPR_rpt"/>
</dbReference>
<evidence type="ECO:0000313" key="6">
    <source>
        <dbReference type="EMBL" id="QEC56162.1"/>
    </source>
</evidence>
<dbReference type="InterPro" id="IPR024983">
    <property type="entry name" value="CHAT_dom"/>
</dbReference>
<keyword evidence="7" id="KW-1185">Reference proteome</keyword>
<gene>
    <name evidence="6" type="ORF">FSB75_09750</name>
</gene>
<feature type="chain" id="PRO_5022707741" evidence="4">
    <location>
        <begin position="28"/>
        <end position="927"/>
    </location>
</feature>
<keyword evidence="3" id="KW-0472">Membrane</keyword>
<feature type="transmembrane region" description="Helical" evidence="3">
    <location>
        <begin position="900"/>
        <end position="918"/>
    </location>
</feature>
<evidence type="ECO:0000256" key="3">
    <source>
        <dbReference type="SAM" id="Phobius"/>
    </source>
</evidence>
<evidence type="ECO:0000313" key="7">
    <source>
        <dbReference type="Proteomes" id="UP000321204"/>
    </source>
</evidence>
<keyword evidence="3" id="KW-0812">Transmembrane</keyword>
<organism evidence="6 7">
    <name type="scientific">Flavisolibacter ginsenosidimutans</name>
    <dbReference type="NCBI Taxonomy" id="661481"/>
    <lineage>
        <taxon>Bacteria</taxon>
        <taxon>Pseudomonadati</taxon>
        <taxon>Bacteroidota</taxon>
        <taxon>Chitinophagia</taxon>
        <taxon>Chitinophagales</taxon>
        <taxon>Chitinophagaceae</taxon>
        <taxon>Flavisolibacter</taxon>
    </lineage>
</organism>
<dbReference type="Pfam" id="PF13181">
    <property type="entry name" value="TPR_8"/>
    <property type="match status" value="1"/>
</dbReference>
<dbReference type="EMBL" id="CP042433">
    <property type="protein sequence ID" value="QEC56162.1"/>
    <property type="molecule type" value="Genomic_DNA"/>
</dbReference>
<keyword evidence="1" id="KW-0802">TPR repeat</keyword>
<sequence length="927" mass="104854">MRNRGLPSIFFLLLLFLVVCFALSQKAATSYDTLLNQYATAQDYYDKATNLSFAKEYGPREEALEKEWNRKALAGFTALYRQIPKISLYDSLLFYTAFRIGELQHYFENFSEAVAGYKEAIRSKEKSSLPDSVLFKPLLYAGIIFYNQNKFDTAVQFFKQAEKIDAAYANKLSEGERLYNITGVLYYEQGNYKQAGNYFQKALQVLSKSNPYYNELFVNYNINLAQLYLRLEEYKKANDIYQKLIPRKANLNEIYHNIGSLNLLQGEAAEAIYYFRKVHFQNNKITRLYNSMGNAFFKLNEFDSASFYFQKAVDAYRSLGANSDPIGYGSVLKSLGDYHDHFNHYNEALRYYQKAIHQFYPAYNHESVANNPEQFSGVFSYINLFGVLNAKAEVWHALYLQNKDSNAAQQELAVYQSAFKLIDYVERTYESDEARLFLTKTIHAVHDKPINVAFELYQQTGNKKYLSLLYSFDQQNKATVLALNRQLNTPLAENTSLAVQKEMRIKQEITRLSIRSAQATDSAQLATFNNSIRDYEIELGKLQENLSAKEAVQGSKVLSLSSLQSLLDGKTVLISYHLSPEQLTTLVVTKNGADCYQQALPAGFNNLLQNEILSLKIPSAKPTTAQNPALYDLLLSHVPLAETEQLIIVPDDVLTYLPFESLQGKEGKFLVQRTAVQYQFSTALLQKNTTDFSAAKTLSFAPFAHRSSTGFSTLPASEQEIKGTEGKQFFDTAATKEKFLAYSEAFPVVHLATHAVANNSADNLSYVVFSPTQTGDNLLYAQEIYNLRLQNTGLVILSACETGAGSLAKGEGVLSLSRAFAYAGCPNIITSLWKADDFSTAYLTTRIHQYLDKGLCIAKAVQAAKIDYLADKTINPRLKQPYYWSHLVFVGAYSPEKNLGWIWFLFAGILLLPAFLFYKIKSRKAGP</sequence>
<keyword evidence="4" id="KW-0732">Signal</keyword>
<evidence type="ECO:0000256" key="2">
    <source>
        <dbReference type="SAM" id="Coils"/>
    </source>
</evidence>
<feature type="domain" description="CHAT" evidence="5">
    <location>
        <begin position="629"/>
        <end position="891"/>
    </location>
</feature>
<dbReference type="PANTHER" id="PTHR10098">
    <property type="entry name" value="RAPSYN-RELATED"/>
    <property type="match status" value="1"/>
</dbReference>
<dbReference type="Pfam" id="PF12770">
    <property type="entry name" value="CHAT"/>
    <property type="match status" value="1"/>
</dbReference>
<dbReference type="Gene3D" id="1.25.40.10">
    <property type="entry name" value="Tetratricopeptide repeat domain"/>
    <property type="match status" value="2"/>
</dbReference>
<name>A0A5B8UI98_9BACT</name>
<keyword evidence="2" id="KW-0175">Coiled coil</keyword>
<dbReference type="PROSITE" id="PS50005">
    <property type="entry name" value="TPR"/>
    <property type="match status" value="2"/>
</dbReference>
<evidence type="ECO:0000259" key="5">
    <source>
        <dbReference type="Pfam" id="PF12770"/>
    </source>
</evidence>
<dbReference type="KEGG" id="fgg:FSB75_09750"/>
<dbReference type="OrthoDB" id="9771112at2"/>
<feature type="signal peptide" evidence="4">
    <location>
        <begin position="1"/>
        <end position="27"/>
    </location>
</feature>
<dbReference type="SMART" id="SM00028">
    <property type="entry name" value="TPR"/>
    <property type="match status" value="7"/>
</dbReference>
<keyword evidence="3" id="KW-1133">Transmembrane helix</keyword>
<feature type="repeat" description="TPR" evidence="1">
    <location>
        <begin position="286"/>
        <end position="319"/>
    </location>
</feature>
<dbReference type="AlphaFoldDB" id="A0A5B8UI98"/>
<protein>
    <submittedName>
        <fullName evidence="6">CHAT domain-containing protein</fullName>
    </submittedName>
</protein>
<dbReference type="Pfam" id="PF13424">
    <property type="entry name" value="TPR_12"/>
    <property type="match status" value="1"/>
</dbReference>
<dbReference type="Proteomes" id="UP000321204">
    <property type="component" value="Chromosome"/>
</dbReference>
<dbReference type="InterPro" id="IPR011990">
    <property type="entry name" value="TPR-like_helical_dom_sf"/>
</dbReference>
<evidence type="ECO:0000256" key="4">
    <source>
        <dbReference type="SAM" id="SignalP"/>
    </source>
</evidence>
<feature type="coiled-coil region" evidence="2">
    <location>
        <begin position="525"/>
        <end position="552"/>
    </location>
</feature>